<gene>
    <name evidence="2" type="ORF">Pfra01_001206700</name>
</gene>
<dbReference type="Proteomes" id="UP001165121">
    <property type="component" value="Unassembled WGS sequence"/>
</dbReference>
<sequence>MEDGEEEDEGTSSSTCVDPSVRSRRPREDDSDASSSKRSRSGIDRPLADAGPTFHVSPNSWMILYTDDLEILNSSGASSRYARDHDS</sequence>
<feature type="compositionally biased region" description="Acidic residues" evidence="1">
    <location>
        <begin position="1"/>
        <end position="10"/>
    </location>
</feature>
<dbReference type="AlphaFoldDB" id="A0A9W6XJQ3"/>
<keyword evidence="3" id="KW-1185">Reference proteome</keyword>
<dbReference type="EMBL" id="BSXT01001202">
    <property type="protein sequence ID" value="GMF39943.1"/>
    <property type="molecule type" value="Genomic_DNA"/>
</dbReference>
<evidence type="ECO:0000313" key="3">
    <source>
        <dbReference type="Proteomes" id="UP001165121"/>
    </source>
</evidence>
<evidence type="ECO:0000256" key="1">
    <source>
        <dbReference type="SAM" id="MobiDB-lite"/>
    </source>
</evidence>
<comment type="caution">
    <text evidence="2">The sequence shown here is derived from an EMBL/GenBank/DDBJ whole genome shotgun (WGS) entry which is preliminary data.</text>
</comment>
<evidence type="ECO:0000313" key="2">
    <source>
        <dbReference type="EMBL" id="GMF39943.1"/>
    </source>
</evidence>
<protein>
    <submittedName>
        <fullName evidence="2">Unnamed protein product</fullName>
    </submittedName>
</protein>
<name>A0A9W6XJQ3_9STRA</name>
<accession>A0A9W6XJQ3</accession>
<feature type="region of interest" description="Disordered" evidence="1">
    <location>
        <begin position="1"/>
        <end position="57"/>
    </location>
</feature>
<organism evidence="2 3">
    <name type="scientific">Phytophthora fragariaefolia</name>
    <dbReference type="NCBI Taxonomy" id="1490495"/>
    <lineage>
        <taxon>Eukaryota</taxon>
        <taxon>Sar</taxon>
        <taxon>Stramenopiles</taxon>
        <taxon>Oomycota</taxon>
        <taxon>Peronosporomycetes</taxon>
        <taxon>Peronosporales</taxon>
        <taxon>Peronosporaceae</taxon>
        <taxon>Phytophthora</taxon>
    </lineage>
</organism>
<reference evidence="2" key="1">
    <citation type="submission" date="2023-04" db="EMBL/GenBank/DDBJ databases">
        <title>Phytophthora fragariaefolia NBRC 109709.</title>
        <authorList>
            <person name="Ichikawa N."/>
            <person name="Sato H."/>
            <person name="Tonouchi N."/>
        </authorList>
    </citation>
    <scope>NUCLEOTIDE SEQUENCE</scope>
    <source>
        <strain evidence="2">NBRC 109709</strain>
    </source>
</reference>
<proteinExistence type="predicted"/>